<gene>
    <name evidence="1" type="ORF">B4099_1394</name>
</gene>
<evidence type="ECO:0000313" key="1">
    <source>
        <dbReference type="EMBL" id="KYC72341.1"/>
    </source>
</evidence>
<dbReference type="AlphaFoldDB" id="A0A150KIU6"/>
<accession>A0A150KIU6</accession>
<proteinExistence type="predicted"/>
<protein>
    <submittedName>
        <fullName evidence="1">Uncharacterized protein</fullName>
    </submittedName>
</protein>
<comment type="caution">
    <text evidence="1">The sequence shown here is derived from an EMBL/GenBank/DDBJ whole genome shotgun (WGS) entry which is preliminary data.</text>
</comment>
<dbReference type="Proteomes" id="UP000075304">
    <property type="component" value="Unassembled WGS sequence"/>
</dbReference>
<sequence length="51" mass="5565">MNPPLQQQREAAGIILRDSQKKAARQLPGLAMQNRPAHIKAFTGIRESGIG</sequence>
<dbReference type="EMBL" id="LQYI01000020">
    <property type="protein sequence ID" value="KYC72341.1"/>
    <property type="molecule type" value="Genomic_DNA"/>
</dbReference>
<organism evidence="1 2">
    <name type="scientific">Heyndrickxia coagulans</name>
    <name type="common">Weizmannia coagulans</name>
    <dbReference type="NCBI Taxonomy" id="1398"/>
    <lineage>
        <taxon>Bacteria</taxon>
        <taxon>Bacillati</taxon>
        <taxon>Bacillota</taxon>
        <taxon>Bacilli</taxon>
        <taxon>Bacillales</taxon>
        <taxon>Bacillaceae</taxon>
        <taxon>Heyndrickxia</taxon>
    </lineage>
</organism>
<evidence type="ECO:0000313" key="2">
    <source>
        <dbReference type="Proteomes" id="UP000075304"/>
    </source>
</evidence>
<reference evidence="1 2" key="1">
    <citation type="submission" date="2016-01" db="EMBL/GenBank/DDBJ databases">
        <title>Genome Sequences of Twelve Sporeforming Bacillus Species Isolated from Foods.</title>
        <authorList>
            <person name="Berendsen E.M."/>
            <person name="Wells-Bennik M.H."/>
            <person name="Krawcyk A.O."/>
            <person name="De Jong A."/>
            <person name="Holsappel S."/>
            <person name="Eijlander R.T."/>
            <person name="Kuipers O.P."/>
        </authorList>
    </citation>
    <scope>NUCLEOTIDE SEQUENCE [LARGE SCALE GENOMIC DNA]</scope>
    <source>
        <strain evidence="1 2">B4099</strain>
    </source>
</reference>
<name>A0A150KIU6_HEYCO</name>